<sequence length="680" mass="78043">MIYLLSSSSQLDTSIDIVYKQISEHIELEEYRNLHAYCVDYEADYTILKEQLNNSNTFLFSLESLFDILIFELEIALTKENKSNIINQLSSSLILIPTTEYVHRLELQLVEEGNVAYRRVLTELTLDQREKEETVEQLIAAAPNLEDFLENIALSTNSNGQIQWIDRDTLNPDYCDLPKQANVPIQASWATLSDGEGSHHLALGFATMYIFSNDNSVAIDISKMPMFRVELGNQQLVFRVIEHNVNQFTALSNEATEKDSELFYDRFSDSGMESFQSPIDEDTVIKNFVIERELNFLPLLVKEQYPIDYMHFNFDLGIDKKEKTVNFYCQESCYGIADFDLIYLERIAAFKSEIAIYFEESPKYSNYQFIVNYHEIECEVLQLNNKDSILVHVGILGLDEDKYTNKRWTFDELAQLFVEHGVFSGSISEQIASYDGNMWTNSFALYDRSGDLLFLLEAVFTDGYSDNYTSLKRTFDENFKGGCNLIKVGEFGLEYQINEFSCCIKAERFRPQTIAQHLLILAVIEDLDLDTLYSTKLPDQSVVPYLTLKNHYPYNFMLAGPVLLTINDIELVKLSLEELEIDKPDNIKINQLAPLIRKKSFSNTFLNNTSPPLVFFPLITDMPMTETTDFVIGINMTRGGIGEEPRGIEDFIPQDAIDKLSNSIGGRIKNLSIIHPDYIQ</sequence>
<comment type="caution">
    <text evidence="1">The sequence shown here is derived from an EMBL/GenBank/DDBJ whole genome shotgun (WGS) entry which is preliminary data.</text>
</comment>
<keyword evidence="2" id="KW-1185">Reference proteome</keyword>
<dbReference type="Proteomes" id="UP000240989">
    <property type="component" value="Unassembled WGS sequence"/>
</dbReference>
<name>A0ABX5H1N9_PHOAN</name>
<evidence type="ECO:0000313" key="1">
    <source>
        <dbReference type="EMBL" id="PSX07036.1"/>
    </source>
</evidence>
<reference evidence="1 2" key="1">
    <citation type="submission" date="2018-01" db="EMBL/GenBank/DDBJ databases">
        <title>Whole genome sequencing of Histamine producing bacteria.</title>
        <authorList>
            <person name="Butler K."/>
        </authorList>
    </citation>
    <scope>NUCLEOTIDE SEQUENCE [LARGE SCALE GENOMIC DNA]</scope>
    <source>
        <strain evidence="1 2">A6-1</strain>
    </source>
</reference>
<organism evidence="1 2">
    <name type="scientific">Photobacterium angustum</name>
    <dbReference type="NCBI Taxonomy" id="661"/>
    <lineage>
        <taxon>Bacteria</taxon>
        <taxon>Pseudomonadati</taxon>
        <taxon>Pseudomonadota</taxon>
        <taxon>Gammaproteobacteria</taxon>
        <taxon>Vibrionales</taxon>
        <taxon>Vibrionaceae</taxon>
        <taxon>Photobacterium</taxon>
    </lineage>
</organism>
<accession>A0ABX5H1N9</accession>
<protein>
    <submittedName>
        <fullName evidence="1">Uncharacterized protein</fullName>
    </submittedName>
</protein>
<proteinExistence type="predicted"/>
<evidence type="ECO:0000313" key="2">
    <source>
        <dbReference type="Proteomes" id="UP000240989"/>
    </source>
</evidence>
<gene>
    <name evidence="1" type="ORF">C0W27_15825</name>
</gene>
<dbReference type="EMBL" id="PYOU01000014">
    <property type="protein sequence ID" value="PSX07036.1"/>
    <property type="molecule type" value="Genomic_DNA"/>
</dbReference>